<sequence>MAKSKQTSKSNGFYFESEAEAIRVLTAEGKKLRAIALKVWRRYLGSYQPQMYVRTGRSERGIKLKPVRKVGANTYTIELTFENGLMYHDSVFGKGQPKGHSIMLISSGWHSKKLENRIGVVPNFTYKGGFDYLGQVQAEYNNIRNKKVFLQINWSGQAYK</sequence>
<accession>A0A7S6RB66</accession>
<evidence type="ECO:0000313" key="2">
    <source>
        <dbReference type="Proteomes" id="UP000594029"/>
    </source>
</evidence>
<dbReference type="EMBL" id="MW084976">
    <property type="protein sequence ID" value="QOV08244.1"/>
    <property type="molecule type" value="Genomic_DNA"/>
</dbReference>
<dbReference type="Proteomes" id="UP000594029">
    <property type="component" value="Segment"/>
</dbReference>
<proteinExistence type="predicted"/>
<reference evidence="1 2" key="1">
    <citation type="submission" date="2020-10" db="EMBL/GenBank/DDBJ databases">
        <authorList>
            <person name="Kazantseva O.A."/>
            <person name="Piligrimova E.G."/>
            <person name="Shadrin A.M."/>
        </authorList>
    </citation>
    <scope>NUCLEOTIDE SEQUENCE [LARGE SCALE GENOMIC DNA]</scope>
</reference>
<evidence type="ECO:0000313" key="1">
    <source>
        <dbReference type="EMBL" id="QOV08244.1"/>
    </source>
</evidence>
<name>A0A7S6RB66_9CAUD</name>
<keyword evidence="2" id="KW-1185">Reference proteome</keyword>
<organism evidence="1 2">
    <name type="scientific">Bacillus phage Kirov</name>
    <dbReference type="NCBI Taxonomy" id="2783539"/>
    <lineage>
        <taxon>Viruses</taxon>
        <taxon>Duplodnaviria</taxon>
        <taxon>Heunggongvirae</taxon>
        <taxon>Uroviricota</taxon>
        <taxon>Caudoviricetes</taxon>
        <taxon>Andregratiavirinae</taxon>
        <taxon>Kirovvirus</taxon>
        <taxon>Kirovvirus kirov</taxon>
    </lineage>
</organism>
<protein>
    <submittedName>
        <fullName evidence="1">Tail completion protein</fullName>
    </submittedName>
</protein>
<gene>
    <name evidence="1" type="ORF">Kirov_45</name>
</gene>